<dbReference type="PANTHER" id="PTHR11365">
    <property type="entry name" value="5-OXOPROLINASE RELATED"/>
    <property type="match status" value="1"/>
</dbReference>
<dbReference type="EMBL" id="VBPB01000105">
    <property type="protein sequence ID" value="TMQ72510.1"/>
    <property type="molecule type" value="Genomic_DNA"/>
</dbReference>
<gene>
    <name evidence="3" type="ORF">E6K81_07155</name>
</gene>
<dbReference type="InterPro" id="IPR045079">
    <property type="entry name" value="Oxoprolinase-like"/>
</dbReference>
<reference evidence="3 4" key="1">
    <citation type="journal article" date="2019" name="Nat. Microbiol.">
        <title>Mediterranean grassland soil C-N compound turnover is dependent on rainfall and depth, and is mediated by genomically divergent microorganisms.</title>
        <authorList>
            <person name="Diamond S."/>
            <person name="Andeer P.F."/>
            <person name="Li Z."/>
            <person name="Crits-Christoph A."/>
            <person name="Burstein D."/>
            <person name="Anantharaman K."/>
            <person name="Lane K.R."/>
            <person name="Thomas B.C."/>
            <person name="Pan C."/>
            <person name="Northen T.R."/>
            <person name="Banfield J.F."/>
        </authorList>
    </citation>
    <scope>NUCLEOTIDE SEQUENCE [LARGE SCALE GENOMIC DNA]</scope>
    <source>
        <strain evidence="3">WS_11</strain>
    </source>
</reference>
<feature type="domain" description="Hydantoinase/oxoprolinase N-terminal" evidence="2">
    <location>
        <begin position="26"/>
        <end position="193"/>
    </location>
</feature>
<evidence type="ECO:0000259" key="1">
    <source>
        <dbReference type="Pfam" id="PF01968"/>
    </source>
</evidence>
<dbReference type="InterPro" id="IPR008040">
    <property type="entry name" value="Hydant_A_N"/>
</dbReference>
<dbReference type="GO" id="GO:0005829">
    <property type="term" value="C:cytosol"/>
    <property type="evidence" value="ECO:0007669"/>
    <property type="project" value="TreeGrafter"/>
</dbReference>
<name>A0A538U9J0_UNCEI</name>
<dbReference type="GO" id="GO:0006749">
    <property type="term" value="P:glutathione metabolic process"/>
    <property type="evidence" value="ECO:0007669"/>
    <property type="project" value="TreeGrafter"/>
</dbReference>
<dbReference type="Pfam" id="PF05378">
    <property type="entry name" value="Hydant_A_N"/>
    <property type="match status" value="1"/>
</dbReference>
<evidence type="ECO:0000313" key="4">
    <source>
        <dbReference type="Proteomes" id="UP000319771"/>
    </source>
</evidence>
<feature type="non-terminal residue" evidence="3">
    <location>
        <position position="385"/>
    </location>
</feature>
<dbReference type="AlphaFoldDB" id="A0A538U9J0"/>
<dbReference type="Pfam" id="PF01968">
    <property type="entry name" value="Hydantoinase_A"/>
    <property type="match status" value="1"/>
</dbReference>
<sequence length="385" mass="40154">MKRRGRAPVGGAVPRVEVSPRPPSAVGIDTGGTFTDFVALVSGRLVAFKLPSTPRAAERAVLAGLARLGATRASRVRHGSTVATNALLERKGARVVLLTTAGFEDLLEIGRQDRPDLYTLSPHRLPPLVPAARRLGVPERIGPHGERWQTLSPTAVRRAARAVGTRRPQAVAIGLLHAYAWPAHERRLARALASLGVPVTCSSAIAPEYREYERLATTVTNAYLAPRVAGYLGRLARGTRARLEVVLSHGGTAPPRAAAREPVRQLLSGPAAGLKAARDVARACGWEEALTLDVGGTSTDCAFVAGELPRRRGREVAGFPVLLPLLDVHTVGAGGGSIARVEPGGLLSVGPESAGADPGPACYRHGGPATVTDALVVLGRIPGAA</sequence>
<dbReference type="Proteomes" id="UP000319771">
    <property type="component" value="Unassembled WGS sequence"/>
</dbReference>
<dbReference type="PANTHER" id="PTHR11365:SF23">
    <property type="entry name" value="HYPOTHETICAL 5-OXOPROLINASE (EUROFUNG)-RELATED"/>
    <property type="match status" value="1"/>
</dbReference>
<organism evidence="3 4">
    <name type="scientific">Eiseniibacteriota bacterium</name>
    <dbReference type="NCBI Taxonomy" id="2212470"/>
    <lineage>
        <taxon>Bacteria</taxon>
        <taxon>Candidatus Eiseniibacteriota</taxon>
    </lineage>
</organism>
<evidence type="ECO:0000313" key="3">
    <source>
        <dbReference type="EMBL" id="TMQ72510.1"/>
    </source>
</evidence>
<evidence type="ECO:0000259" key="2">
    <source>
        <dbReference type="Pfam" id="PF05378"/>
    </source>
</evidence>
<dbReference type="InterPro" id="IPR002821">
    <property type="entry name" value="Hydantoinase_A"/>
</dbReference>
<protein>
    <submittedName>
        <fullName evidence="3">Hydantoinase/oxoprolinase family protein</fullName>
    </submittedName>
</protein>
<proteinExistence type="predicted"/>
<dbReference type="GO" id="GO:0017168">
    <property type="term" value="F:5-oxoprolinase (ATP-hydrolyzing) activity"/>
    <property type="evidence" value="ECO:0007669"/>
    <property type="project" value="TreeGrafter"/>
</dbReference>
<feature type="domain" description="Hydantoinase A/oxoprolinase" evidence="1">
    <location>
        <begin position="214"/>
        <end position="382"/>
    </location>
</feature>
<accession>A0A538U9J0</accession>
<comment type="caution">
    <text evidence="3">The sequence shown here is derived from an EMBL/GenBank/DDBJ whole genome shotgun (WGS) entry which is preliminary data.</text>
</comment>